<evidence type="ECO:0000313" key="4">
    <source>
        <dbReference type="EMBL" id="MDO6121783.1"/>
    </source>
</evidence>
<evidence type="ECO:0000313" key="5">
    <source>
        <dbReference type="Proteomes" id="UP001177080"/>
    </source>
</evidence>
<dbReference type="RefSeq" id="WP_244762325.1">
    <property type="nucleotide sequence ID" value="NZ_JALJCJ010000005.1"/>
</dbReference>
<accession>A0ABT8XDF7</accession>
<dbReference type="InterPro" id="IPR032623">
    <property type="entry name" value="FecR_N"/>
</dbReference>
<evidence type="ECO:0000259" key="2">
    <source>
        <dbReference type="Pfam" id="PF04773"/>
    </source>
</evidence>
<sequence>MVPENRPGQETEREAIAWFTRMNGRPSRADRKNFEEWRKTPAHAAAYERVSSLWSSAGGVGISLEPSEKNAIAVYLTRIEDIRRRRSGKKAGSAMLLLLLSLGVSAWLWLEEPHLLQDMRADYVAARGEQVSITLSDGSTMLLDADSAVTVDLTDKERRVDLLRGTAYFEVQASPVPFIVDAANGHSRVLGTAFDVSVTQEGVNVTLAHGSLQVSLEGVSTKVVLRPGESVAYGDDKLGSPTPVEISEAMAWREGRFVFNNMRLADVLAQIERNRQGRIVVLGNALADRRVSGSLVLADTDAALDAVQSIAGFQMQKLGGRLVIVR</sequence>
<dbReference type="Gene3D" id="3.55.50.30">
    <property type="match status" value="1"/>
</dbReference>
<dbReference type="EMBL" id="WHSC02000005">
    <property type="protein sequence ID" value="MDO6121783.1"/>
    <property type="molecule type" value="Genomic_DNA"/>
</dbReference>
<dbReference type="PANTHER" id="PTHR30273">
    <property type="entry name" value="PERIPLASMIC SIGNAL SENSOR AND SIGMA FACTOR ACTIVATOR FECR-RELATED"/>
    <property type="match status" value="1"/>
</dbReference>
<dbReference type="PANTHER" id="PTHR30273:SF2">
    <property type="entry name" value="PROTEIN FECR"/>
    <property type="match status" value="1"/>
</dbReference>
<gene>
    <name evidence="4" type="ORF">GB928_011375</name>
</gene>
<keyword evidence="1" id="KW-0812">Transmembrane</keyword>
<dbReference type="InterPro" id="IPR012373">
    <property type="entry name" value="Ferrdict_sens_TM"/>
</dbReference>
<dbReference type="InterPro" id="IPR006860">
    <property type="entry name" value="FecR"/>
</dbReference>
<feature type="transmembrane region" description="Helical" evidence="1">
    <location>
        <begin position="91"/>
        <end position="110"/>
    </location>
</feature>
<protein>
    <submittedName>
        <fullName evidence="4">FecR domain-containing protein</fullName>
    </submittedName>
</protein>
<keyword evidence="1" id="KW-1133">Transmembrane helix</keyword>
<name>A0ABT8XDF7_9HYPH</name>
<comment type="caution">
    <text evidence="4">The sequence shown here is derived from an EMBL/GenBank/DDBJ whole genome shotgun (WGS) entry which is preliminary data.</text>
</comment>
<dbReference type="Proteomes" id="UP001177080">
    <property type="component" value="Unassembled WGS sequence"/>
</dbReference>
<keyword evidence="5" id="KW-1185">Reference proteome</keyword>
<feature type="domain" description="FecR N-terminal" evidence="3">
    <location>
        <begin position="13"/>
        <end position="53"/>
    </location>
</feature>
<keyword evidence="1" id="KW-0472">Membrane</keyword>
<reference evidence="4" key="1">
    <citation type="submission" date="2022-04" db="EMBL/GenBank/DDBJ databases">
        <title>Shinella lacus sp. nov., a novel member of the genus Shinella from water.</title>
        <authorList>
            <person name="Deng Y."/>
        </authorList>
    </citation>
    <scope>NUCLEOTIDE SEQUENCE</scope>
    <source>
        <strain evidence="4">JCM 31239</strain>
    </source>
</reference>
<dbReference type="Pfam" id="PF04773">
    <property type="entry name" value="FecR"/>
    <property type="match status" value="1"/>
</dbReference>
<evidence type="ECO:0000256" key="1">
    <source>
        <dbReference type="SAM" id="Phobius"/>
    </source>
</evidence>
<evidence type="ECO:0000259" key="3">
    <source>
        <dbReference type="Pfam" id="PF16220"/>
    </source>
</evidence>
<proteinExistence type="predicted"/>
<dbReference type="Pfam" id="PF16220">
    <property type="entry name" value="DUF4880"/>
    <property type="match status" value="1"/>
</dbReference>
<dbReference type="PIRSF" id="PIRSF018266">
    <property type="entry name" value="FecR"/>
    <property type="match status" value="1"/>
</dbReference>
<organism evidence="4 5">
    <name type="scientific">Shinella curvata</name>
    <dbReference type="NCBI Taxonomy" id="1817964"/>
    <lineage>
        <taxon>Bacteria</taxon>
        <taxon>Pseudomonadati</taxon>
        <taxon>Pseudomonadota</taxon>
        <taxon>Alphaproteobacteria</taxon>
        <taxon>Hyphomicrobiales</taxon>
        <taxon>Rhizobiaceae</taxon>
        <taxon>Shinella</taxon>
    </lineage>
</organism>
<feature type="domain" description="FecR protein" evidence="2">
    <location>
        <begin position="122"/>
        <end position="211"/>
    </location>
</feature>
<dbReference type="Gene3D" id="2.60.120.1440">
    <property type="match status" value="1"/>
</dbReference>